<dbReference type="EMBL" id="JAGMVJ010000008">
    <property type="protein sequence ID" value="KAH7087991.1"/>
    <property type="molecule type" value="Genomic_DNA"/>
</dbReference>
<evidence type="ECO:0000256" key="1">
    <source>
        <dbReference type="SAM" id="Phobius"/>
    </source>
</evidence>
<feature type="transmembrane region" description="Helical" evidence="1">
    <location>
        <begin position="282"/>
        <end position="301"/>
    </location>
</feature>
<keyword evidence="1" id="KW-0472">Membrane</keyword>
<feature type="non-terminal residue" evidence="2">
    <location>
        <position position="548"/>
    </location>
</feature>
<protein>
    <submittedName>
        <fullName evidence="2">Uncharacterized protein</fullName>
    </submittedName>
</protein>
<dbReference type="OrthoDB" id="3024632at2759"/>
<name>A0A8K0R586_9PLEO</name>
<gene>
    <name evidence="2" type="ORF">FB567DRAFT_423882</name>
</gene>
<organism evidence="2 3">
    <name type="scientific">Paraphoma chrysanthemicola</name>
    <dbReference type="NCBI Taxonomy" id="798071"/>
    <lineage>
        <taxon>Eukaryota</taxon>
        <taxon>Fungi</taxon>
        <taxon>Dikarya</taxon>
        <taxon>Ascomycota</taxon>
        <taxon>Pezizomycotina</taxon>
        <taxon>Dothideomycetes</taxon>
        <taxon>Pleosporomycetidae</taxon>
        <taxon>Pleosporales</taxon>
        <taxon>Pleosporineae</taxon>
        <taxon>Phaeosphaeriaceae</taxon>
        <taxon>Paraphoma</taxon>
    </lineage>
</organism>
<sequence length="548" mass="60688">LVEIAALTTFIGGSSAESLALGSRGACGLPWAALSSFGSIFVVKACISACTPAWLRETIGVRTNGSDTAVGCSTNLCRKPHTQRITGEAVGVLVTWKTSSTLLDLDCDAFEDIYAFDERTAGPLRSCTTLEPGEYLRAHAYVYRYAAEDALQVKADWLYTFLTTSKIAEMYLLYHVGSPRIFWVTGVAWVYFFLAAIVLQLLRVSRRTSYEKHSTYIDVVAGRLPTPQAIGGSRKVLFGVAINPRKSSLWQAVWTVGLLVCACSLVGTYVLLTKEPEGCSRIWLIFQILWLSLRSIFFHFARRIDDMKHGVTPIITDERQPLEVNFRLLGLAVAVSKFQILNHPRGAYSYVEDAHNPTIIKQHLDSVCLEFTNYLQLQHLPMIGCTVEVSVAAVIGDTLLSSVAWLMGSQLTGMDLYDCCILVIQASGQMVLVPSCRVLSSRFEPEHAPDPEWTIPSQFLPKGSSNDRKNIRWRYWIPCGVDKWLYYSAPTWDPTMTQTPGIIGNKVMKLTNAEGVTEELRTGKLFVSLKSVKDVEDTIAQSAKAAAI</sequence>
<reference evidence="2" key="1">
    <citation type="journal article" date="2021" name="Nat. Commun.">
        <title>Genetic determinants of endophytism in the Arabidopsis root mycobiome.</title>
        <authorList>
            <person name="Mesny F."/>
            <person name="Miyauchi S."/>
            <person name="Thiergart T."/>
            <person name="Pickel B."/>
            <person name="Atanasova L."/>
            <person name="Karlsson M."/>
            <person name="Huettel B."/>
            <person name="Barry K.W."/>
            <person name="Haridas S."/>
            <person name="Chen C."/>
            <person name="Bauer D."/>
            <person name="Andreopoulos W."/>
            <person name="Pangilinan J."/>
            <person name="LaButti K."/>
            <person name="Riley R."/>
            <person name="Lipzen A."/>
            <person name="Clum A."/>
            <person name="Drula E."/>
            <person name="Henrissat B."/>
            <person name="Kohler A."/>
            <person name="Grigoriev I.V."/>
            <person name="Martin F.M."/>
            <person name="Hacquard S."/>
        </authorList>
    </citation>
    <scope>NUCLEOTIDE SEQUENCE</scope>
    <source>
        <strain evidence="2">MPI-SDFR-AT-0120</strain>
    </source>
</reference>
<evidence type="ECO:0000313" key="2">
    <source>
        <dbReference type="EMBL" id="KAH7087991.1"/>
    </source>
</evidence>
<dbReference type="Proteomes" id="UP000813461">
    <property type="component" value="Unassembled WGS sequence"/>
</dbReference>
<feature type="transmembrane region" description="Helical" evidence="1">
    <location>
        <begin position="252"/>
        <end position="270"/>
    </location>
</feature>
<keyword evidence="1" id="KW-0812">Transmembrane</keyword>
<feature type="non-terminal residue" evidence="2">
    <location>
        <position position="1"/>
    </location>
</feature>
<evidence type="ECO:0000313" key="3">
    <source>
        <dbReference type="Proteomes" id="UP000813461"/>
    </source>
</evidence>
<comment type="caution">
    <text evidence="2">The sequence shown here is derived from an EMBL/GenBank/DDBJ whole genome shotgun (WGS) entry which is preliminary data.</text>
</comment>
<dbReference type="AlphaFoldDB" id="A0A8K0R586"/>
<proteinExistence type="predicted"/>
<keyword evidence="1" id="KW-1133">Transmembrane helix</keyword>
<feature type="transmembrane region" description="Helical" evidence="1">
    <location>
        <begin position="181"/>
        <end position="202"/>
    </location>
</feature>
<accession>A0A8K0R586</accession>
<keyword evidence="3" id="KW-1185">Reference proteome</keyword>